<organism evidence="2 3">
    <name type="scientific">Candidatus Lloydbacteria bacterium RIFCSPHIGHO2_02_FULL_54_17</name>
    <dbReference type="NCBI Taxonomy" id="1798664"/>
    <lineage>
        <taxon>Bacteria</taxon>
        <taxon>Candidatus Lloydiibacteriota</taxon>
    </lineage>
</organism>
<dbReference type="EMBL" id="MHLO01000016">
    <property type="protein sequence ID" value="OGZ12699.1"/>
    <property type="molecule type" value="Genomic_DNA"/>
</dbReference>
<gene>
    <name evidence="2" type="ORF">A3C93_06355</name>
</gene>
<dbReference type="STRING" id="1798664.A3C93_06355"/>
<accession>A0A1G2DGG0</accession>
<protein>
    <submittedName>
        <fullName evidence="2">Uncharacterized protein</fullName>
    </submittedName>
</protein>
<dbReference type="Proteomes" id="UP000178636">
    <property type="component" value="Unassembled WGS sequence"/>
</dbReference>
<evidence type="ECO:0000313" key="2">
    <source>
        <dbReference type="EMBL" id="OGZ12699.1"/>
    </source>
</evidence>
<comment type="caution">
    <text evidence="2">The sequence shown here is derived from an EMBL/GenBank/DDBJ whole genome shotgun (WGS) entry which is preliminary data.</text>
</comment>
<dbReference type="AlphaFoldDB" id="A0A1G2DGG0"/>
<dbReference type="PROSITE" id="PS51257">
    <property type="entry name" value="PROKAR_LIPOPROTEIN"/>
    <property type="match status" value="1"/>
</dbReference>
<feature type="chain" id="PRO_5009582594" evidence="1">
    <location>
        <begin position="24"/>
        <end position="116"/>
    </location>
</feature>
<reference evidence="2 3" key="1">
    <citation type="journal article" date="2016" name="Nat. Commun.">
        <title>Thousands of microbial genomes shed light on interconnected biogeochemical processes in an aquifer system.</title>
        <authorList>
            <person name="Anantharaman K."/>
            <person name="Brown C.T."/>
            <person name="Hug L.A."/>
            <person name="Sharon I."/>
            <person name="Castelle C.J."/>
            <person name="Probst A.J."/>
            <person name="Thomas B.C."/>
            <person name="Singh A."/>
            <person name="Wilkins M.J."/>
            <person name="Karaoz U."/>
            <person name="Brodie E.L."/>
            <person name="Williams K.H."/>
            <person name="Hubbard S.S."/>
            <person name="Banfield J.F."/>
        </authorList>
    </citation>
    <scope>NUCLEOTIDE SEQUENCE [LARGE SCALE GENOMIC DNA]</scope>
</reference>
<name>A0A1G2DGG0_9BACT</name>
<feature type="signal peptide" evidence="1">
    <location>
        <begin position="1"/>
        <end position="23"/>
    </location>
</feature>
<proteinExistence type="predicted"/>
<keyword evidence="1" id="KW-0732">Signal</keyword>
<evidence type="ECO:0000313" key="3">
    <source>
        <dbReference type="Proteomes" id="UP000178636"/>
    </source>
</evidence>
<evidence type="ECO:0000256" key="1">
    <source>
        <dbReference type="SAM" id="SignalP"/>
    </source>
</evidence>
<sequence>MLKKVLSLSVLAVVFACVGVANAGGSSNNDGGDRGAAYASDLIFTIHTGSIAYRADGHMMVCIDKRDNVVTQCRSAKDQVTLDDFWRWYFPQAPKLRVVAMDYRTYYSTYIFWLKR</sequence>